<evidence type="ECO:0000313" key="1">
    <source>
        <dbReference type="EMBL" id="MDQ0273174.1"/>
    </source>
</evidence>
<protein>
    <submittedName>
        <fullName evidence="1">Uncharacterized protein</fullName>
    </submittedName>
</protein>
<accession>A0ABU0APF7</accession>
<evidence type="ECO:0000313" key="2">
    <source>
        <dbReference type="Proteomes" id="UP001238088"/>
    </source>
</evidence>
<organism evidence="1 2">
    <name type="scientific">Cytobacillus purgationiresistens</name>
    <dbReference type="NCBI Taxonomy" id="863449"/>
    <lineage>
        <taxon>Bacteria</taxon>
        <taxon>Bacillati</taxon>
        <taxon>Bacillota</taxon>
        <taxon>Bacilli</taxon>
        <taxon>Bacillales</taxon>
        <taxon>Bacillaceae</taxon>
        <taxon>Cytobacillus</taxon>
    </lineage>
</organism>
<reference evidence="1 2" key="1">
    <citation type="submission" date="2023-07" db="EMBL/GenBank/DDBJ databases">
        <title>Genomic Encyclopedia of Type Strains, Phase IV (KMG-IV): sequencing the most valuable type-strain genomes for metagenomic binning, comparative biology and taxonomic classification.</title>
        <authorList>
            <person name="Goeker M."/>
        </authorList>
    </citation>
    <scope>NUCLEOTIDE SEQUENCE [LARGE SCALE GENOMIC DNA]</scope>
    <source>
        <strain evidence="1 2">DSM 23494</strain>
    </source>
</reference>
<name>A0ABU0APF7_9BACI</name>
<keyword evidence="2" id="KW-1185">Reference proteome</keyword>
<dbReference type="Proteomes" id="UP001238088">
    <property type="component" value="Unassembled WGS sequence"/>
</dbReference>
<comment type="caution">
    <text evidence="1">The sequence shown here is derived from an EMBL/GenBank/DDBJ whole genome shotgun (WGS) entry which is preliminary data.</text>
</comment>
<sequence length="38" mass="4257">MGRCQFLQNDNILKDKANIDISMPLSDEGAFFIGWNPG</sequence>
<proteinExistence type="predicted"/>
<gene>
    <name evidence="1" type="ORF">J2S17_005095</name>
</gene>
<dbReference type="EMBL" id="JAUSUB010000034">
    <property type="protein sequence ID" value="MDQ0273174.1"/>
    <property type="molecule type" value="Genomic_DNA"/>
</dbReference>